<keyword evidence="2" id="KW-1185">Reference proteome</keyword>
<evidence type="ECO:0000313" key="2">
    <source>
        <dbReference type="Proteomes" id="UP000031030"/>
    </source>
</evidence>
<dbReference type="OrthoDB" id="3389824at2"/>
<accession>A0A0B2A9X8</accession>
<proteinExistence type="predicted"/>
<organism evidence="1 2">
    <name type="scientific">Microbacterium mangrovi</name>
    <dbReference type="NCBI Taxonomy" id="1348253"/>
    <lineage>
        <taxon>Bacteria</taxon>
        <taxon>Bacillati</taxon>
        <taxon>Actinomycetota</taxon>
        <taxon>Actinomycetes</taxon>
        <taxon>Micrococcales</taxon>
        <taxon>Microbacteriaceae</taxon>
        <taxon>Microbacterium</taxon>
    </lineage>
</organism>
<dbReference type="AlphaFoldDB" id="A0A0B2A9X8"/>
<dbReference type="EMBL" id="JTDK01000006">
    <property type="protein sequence ID" value="KHK98446.1"/>
    <property type="molecule type" value="Genomic_DNA"/>
</dbReference>
<protein>
    <submittedName>
        <fullName evidence="1">Uncharacterized protein</fullName>
    </submittedName>
</protein>
<gene>
    <name evidence="1" type="ORF">LK09_05470</name>
</gene>
<comment type="caution">
    <text evidence="1">The sequence shown here is derived from an EMBL/GenBank/DDBJ whole genome shotgun (WGS) entry which is preliminary data.</text>
</comment>
<sequence length="106" mass="11854">MTELVVEVHVPLVPQPGVSADEYPFPWIETVEEFLQGLEDSGRGETFDDGEELDDEYLFFVWQAPESELIALARRIADLPGVPEGVYAVVTDTESEQMGVGRRVEL</sequence>
<name>A0A0B2A9X8_9MICO</name>
<evidence type="ECO:0000313" key="1">
    <source>
        <dbReference type="EMBL" id="KHK98446.1"/>
    </source>
</evidence>
<dbReference type="Proteomes" id="UP000031030">
    <property type="component" value="Unassembled WGS sequence"/>
</dbReference>
<dbReference type="RefSeq" id="WP_039396960.1">
    <property type="nucleotide sequence ID" value="NZ_JTDK01000006.1"/>
</dbReference>
<reference evidence="1 2" key="1">
    <citation type="submission" date="2014-11" db="EMBL/GenBank/DDBJ databases">
        <title>Genome sequence of Microbacterium mangrovi MUSC 115(T).</title>
        <authorList>
            <person name="Lee L.-H."/>
        </authorList>
    </citation>
    <scope>NUCLEOTIDE SEQUENCE [LARGE SCALE GENOMIC DNA]</scope>
    <source>
        <strain evidence="1 2">MUSC 115</strain>
    </source>
</reference>